<gene>
    <name evidence="10" type="primary">bdbD</name>
    <name evidence="9" type="ORF">NCTC13038_04861</name>
    <name evidence="10" type="ORF">NCTC9185_03565</name>
    <name evidence="8" type="ORF">NCTC9997_01156</name>
</gene>
<evidence type="ECO:0000313" key="9">
    <source>
        <dbReference type="EMBL" id="VFS83982.1"/>
    </source>
</evidence>
<dbReference type="AlphaFoldDB" id="A0A6D1S0W3"/>
<evidence type="ECO:0000256" key="6">
    <source>
        <dbReference type="SAM" id="SignalP"/>
    </source>
</evidence>
<dbReference type="EMBL" id="LR134253">
    <property type="protein sequence ID" value="VED46760.1"/>
    <property type="molecule type" value="Genomic_DNA"/>
</dbReference>
<dbReference type="EMBL" id="CABDVU010000001">
    <property type="protein sequence ID" value="VTN11608.1"/>
    <property type="molecule type" value="Genomic_DNA"/>
</dbReference>
<evidence type="ECO:0000256" key="5">
    <source>
        <dbReference type="ARBA" id="ARBA00023284"/>
    </source>
</evidence>
<comment type="similarity">
    <text evidence="1">Belongs to the thioredoxin family. DsbA subfamily.</text>
</comment>
<dbReference type="Pfam" id="PF13462">
    <property type="entry name" value="Thioredoxin_4"/>
    <property type="match status" value="1"/>
</dbReference>
<keyword evidence="11" id="KW-1185">Reference proteome</keyword>
<evidence type="ECO:0000313" key="8">
    <source>
        <dbReference type="EMBL" id="VED46760.1"/>
    </source>
</evidence>
<name>A0A6D1S0W3_RAOTE</name>
<keyword evidence="4" id="KW-1015">Disulfide bond</keyword>
<evidence type="ECO:0000313" key="13">
    <source>
        <dbReference type="Proteomes" id="UP000339249"/>
    </source>
</evidence>
<dbReference type="GO" id="GO:0015036">
    <property type="term" value="F:disulfide oxidoreductase activity"/>
    <property type="evidence" value="ECO:0007669"/>
    <property type="project" value="UniProtKB-ARBA"/>
</dbReference>
<reference evidence="10 13" key="1">
    <citation type="submission" date="2019-04" db="EMBL/GenBank/DDBJ databases">
        <authorList>
            <consortium name="Pathogen Informatics"/>
        </authorList>
    </citation>
    <scope>NUCLEOTIDE SEQUENCE [LARGE SCALE GENOMIC DNA]</scope>
    <source>
        <strain evidence="9 12">NCTC13038</strain>
        <strain evidence="10 13">NCTC9185</strain>
        <strain evidence="8 11">NCTC9997</strain>
    </source>
</reference>
<dbReference type="InterPro" id="IPR017937">
    <property type="entry name" value="Thioredoxin_CS"/>
</dbReference>
<dbReference type="EMBL" id="CAADJG010000002">
    <property type="protein sequence ID" value="VFS83982.1"/>
    <property type="molecule type" value="Genomic_DNA"/>
</dbReference>
<evidence type="ECO:0000313" key="12">
    <source>
        <dbReference type="Proteomes" id="UP000332594"/>
    </source>
</evidence>
<feature type="signal peptide" evidence="6">
    <location>
        <begin position="1"/>
        <end position="19"/>
    </location>
</feature>
<evidence type="ECO:0000313" key="10">
    <source>
        <dbReference type="EMBL" id="VTN11608.1"/>
    </source>
</evidence>
<dbReference type="Gene3D" id="3.40.30.10">
    <property type="entry name" value="Glutaredoxin"/>
    <property type="match status" value="1"/>
</dbReference>
<keyword evidence="5" id="KW-0676">Redox-active center</keyword>
<dbReference type="PANTHER" id="PTHR13887">
    <property type="entry name" value="GLUTATHIONE S-TRANSFERASE KAPPA"/>
    <property type="match status" value="1"/>
</dbReference>
<dbReference type="Proteomes" id="UP000267630">
    <property type="component" value="Chromosome 3"/>
</dbReference>
<dbReference type="InterPro" id="IPR013766">
    <property type="entry name" value="Thioredoxin_domain"/>
</dbReference>
<dbReference type="CDD" id="cd03023">
    <property type="entry name" value="DsbA_Com1_like"/>
    <property type="match status" value="1"/>
</dbReference>
<proteinExistence type="inferred from homology"/>
<keyword evidence="2 6" id="KW-0732">Signal</keyword>
<protein>
    <submittedName>
        <fullName evidence="8">Secreted protein, suppressor for copper-sensitivity ScsC</fullName>
    </submittedName>
    <submittedName>
        <fullName evidence="10">Thiol-disulfide oxidoreductase D</fullName>
    </submittedName>
</protein>
<evidence type="ECO:0000256" key="4">
    <source>
        <dbReference type="ARBA" id="ARBA00023157"/>
    </source>
</evidence>
<dbReference type="Proteomes" id="UP000339249">
    <property type="component" value="Unassembled WGS sequence"/>
</dbReference>
<dbReference type="PROSITE" id="PS51352">
    <property type="entry name" value="THIOREDOXIN_2"/>
    <property type="match status" value="1"/>
</dbReference>
<feature type="domain" description="Thioredoxin" evidence="7">
    <location>
        <begin position="14"/>
        <end position="199"/>
    </location>
</feature>
<organism evidence="10 13">
    <name type="scientific">Raoultella terrigena</name>
    <name type="common">Klebsiella terrigena</name>
    <dbReference type="NCBI Taxonomy" id="577"/>
    <lineage>
        <taxon>Bacteria</taxon>
        <taxon>Pseudomonadati</taxon>
        <taxon>Pseudomonadota</taxon>
        <taxon>Gammaproteobacteria</taxon>
        <taxon>Enterobacterales</taxon>
        <taxon>Enterobacteriaceae</taxon>
        <taxon>Klebsiella/Raoultella group</taxon>
        <taxon>Raoultella</taxon>
    </lineage>
</organism>
<evidence type="ECO:0000259" key="7">
    <source>
        <dbReference type="PROSITE" id="PS51352"/>
    </source>
</evidence>
<sequence>MMRTITALLLLCISAFASAAPAPQAESSSDAQLANLLFNDPNSPRIGAKAPRLTIVSFTDYNCPYCKQFDPLLEKIVHDNPDVLLIVKLLPFKGQSSVNAAKAALSTWRQQPDKFWALHQRLMAKKGYHDDASILAARQKTATDGVQVDDKTMDSLKMNLILSQVLNVQGTPATIVGDQMVAGAISYADLEGLVKEQLAQSHAQ</sequence>
<dbReference type="InterPro" id="IPR036249">
    <property type="entry name" value="Thioredoxin-like_sf"/>
</dbReference>
<dbReference type="PROSITE" id="PS00194">
    <property type="entry name" value="THIOREDOXIN_1"/>
    <property type="match status" value="1"/>
</dbReference>
<dbReference type="InterPro" id="IPR012336">
    <property type="entry name" value="Thioredoxin-like_fold"/>
</dbReference>
<evidence type="ECO:0000256" key="2">
    <source>
        <dbReference type="ARBA" id="ARBA00022729"/>
    </source>
</evidence>
<dbReference type="Proteomes" id="UP000332594">
    <property type="component" value="Unassembled WGS sequence"/>
</dbReference>
<dbReference type="PANTHER" id="PTHR13887:SF14">
    <property type="entry name" value="DISULFIDE BOND FORMATION PROTEIN D"/>
    <property type="match status" value="1"/>
</dbReference>
<feature type="chain" id="PRO_5042381651" evidence="6">
    <location>
        <begin position="20"/>
        <end position="204"/>
    </location>
</feature>
<evidence type="ECO:0000256" key="1">
    <source>
        <dbReference type="ARBA" id="ARBA00005791"/>
    </source>
</evidence>
<keyword evidence="3" id="KW-0560">Oxidoreductase</keyword>
<evidence type="ECO:0000313" key="11">
    <source>
        <dbReference type="Proteomes" id="UP000267630"/>
    </source>
</evidence>
<accession>A0A6D1S0W3</accession>
<evidence type="ECO:0000256" key="3">
    <source>
        <dbReference type="ARBA" id="ARBA00023002"/>
    </source>
</evidence>
<dbReference type="SUPFAM" id="SSF52833">
    <property type="entry name" value="Thioredoxin-like"/>
    <property type="match status" value="1"/>
</dbReference>